<evidence type="ECO:0008006" key="4">
    <source>
        <dbReference type="Google" id="ProtNLM"/>
    </source>
</evidence>
<evidence type="ECO:0000313" key="3">
    <source>
        <dbReference type="Proteomes" id="UP000192907"/>
    </source>
</evidence>
<reference evidence="3" key="1">
    <citation type="submission" date="2017-04" db="EMBL/GenBank/DDBJ databases">
        <authorList>
            <person name="Varghese N."/>
            <person name="Submissions S."/>
        </authorList>
    </citation>
    <scope>NUCLEOTIDE SEQUENCE [LARGE SCALE GENOMIC DNA]</scope>
    <source>
        <strain evidence="3">RKEM611</strain>
    </source>
</reference>
<keyword evidence="3" id="KW-1185">Reference proteome</keyword>
<dbReference type="AlphaFoldDB" id="A0A1Y6C1J3"/>
<proteinExistence type="predicted"/>
<keyword evidence="1" id="KW-0732">Signal</keyword>
<evidence type="ECO:0000313" key="2">
    <source>
        <dbReference type="EMBL" id="SMF28886.1"/>
    </source>
</evidence>
<dbReference type="RefSeq" id="WP_132319418.1">
    <property type="nucleotide sequence ID" value="NZ_FWZT01000009.1"/>
</dbReference>
<gene>
    <name evidence="2" type="ORF">SAMN06296036_10958</name>
</gene>
<dbReference type="Proteomes" id="UP000192907">
    <property type="component" value="Unassembled WGS sequence"/>
</dbReference>
<dbReference type="EMBL" id="FWZT01000009">
    <property type="protein sequence ID" value="SMF28886.1"/>
    <property type="molecule type" value="Genomic_DNA"/>
</dbReference>
<evidence type="ECO:0000256" key="1">
    <source>
        <dbReference type="SAM" id="SignalP"/>
    </source>
</evidence>
<accession>A0A1Y6C1J3</accession>
<name>A0A1Y6C1J3_9BACT</name>
<feature type="signal peptide" evidence="1">
    <location>
        <begin position="1"/>
        <end position="22"/>
    </location>
</feature>
<dbReference type="OrthoDB" id="5753229at2"/>
<organism evidence="2 3">
    <name type="scientific">Pseudobacteriovorax antillogorgiicola</name>
    <dbReference type="NCBI Taxonomy" id="1513793"/>
    <lineage>
        <taxon>Bacteria</taxon>
        <taxon>Pseudomonadati</taxon>
        <taxon>Bdellovibrionota</taxon>
        <taxon>Oligoflexia</taxon>
        <taxon>Oligoflexales</taxon>
        <taxon>Pseudobacteriovoracaceae</taxon>
        <taxon>Pseudobacteriovorax</taxon>
    </lineage>
</organism>
<protein>
    <recommendedName>
        <fullName evidence="4">Cytochrome c domain-containing protein</fullName>
    </recommendedName>
</protein>
<feature type="chain" id="PRO_5013074178" description="Cytochrome c domain-containing protein" evidence="1">
    <location>
        <begin position="23"/>
        <end position="418"/>
    </location>
</feature>
<dbReference type="STRING" id="1513793.SAMN06296036_10958"/>
<sequence>MKKLMAVGLLTGFLGLPAQLNAQDADKLKVARAKVSTVYKRLASVPATSAEIETWAGEYAAATDAAGKRAALAKVAAAAVANDNFYSKTVMNFADPETNEGEEILAQNLSDYTATIVGFIKDELDYRRILHDDIMYTATPTVTVTVPDPADDGNVAAVQLGPYSPTDNFAFQRLEEGVKRGQVELAASLTQVAQSATTGYAIQAGIYSLRGYGSVFYNDGTNRSPLRYTFINYLCRDMEELSDVTRPDIYVRRDVDRTPGGDGEKFRTECVGCHAGMDPMTKAFAFVDFDPDAAQITYGATPVAKVNRNNDTFPNGAVVEDDAWQNIWLEGTNAGLGWSKEITSGNGPKSWGQAMSETEMFPECMAERVYEVVCLRDSSTNKAKADISSLAGQFVQDGYNMKALFMNAAVTCGEDLNL</sequence>